<name>A0ABU0X9E8_9PSEU</name>
<organism evidence="2 3">
    <name type="scientific">Saccharothrix yanglingensis</name>
    <dbReference type="NCBI Taxonomy" id="659496"/>
    <lineage>
        <taxon>Bacteria</taxon>
        <taxon>Bacillati</taxon>
        <taxon>Actinomycetota</taxon>
        <taxon>Actinomycetes</taxon>
        <taxon>Pseudonocardiales</taxon>
        <taxon>Pseudonocardiaceae</taxon>
        <taxon>Saccharothrix</taxon>
    </lineage>
</organism>
<dbReference type="NCBIfam" id="TIGR03919">
    <property type="entry name" value="T7SS_EccB"/>
    <property type="match status" value="1"/>
</dbReference>
<protein>
    <submittedName>
        <fullName evidence="2">Type VII secretion protein EccB</fullName>
    </submittedName>
</protein>
<keyword evidence="3" id="KW-1185">Reference proteome</keyword>
<dbReference type="Pfam" id="PF05108">
    <property type="entry name" value="T7SS_ESX1_EccB"/>
    <property type="match status" value="1"/>
</dbReference>
<evidence type="ECO:0000313" key="2">
    <source>
        <dbReference type="EMBL" id="MDQ2588765.1"/>
    </source>
</evidence>
<dbReference type="InterPro" id="IPR007795">
    <property type="entry name" value="T7SS_EccB"/>
</dbReference>
<dbReference type="EMBL" id="NSDM01000022">
    <property type="protein sequence ID" value="MDQ2588765.1"/>
    <property type="molecule type" value="Genomic_DNA"/>
</dbReference>
<dbReference type="RefSeq" id="WP_306750426.1">
    <property type="nucleotide sequence ID" value="NZ_NSDM01000022.1"/>
</dbReference>
<dbReference type="Gene3D" id="3.30.2390.20">
    <property type="entry name" value="Type VII secretion system EccB, repeat 1 domain"/>
    <property type="match status" value="1"/>
</dbReference>
<keyword evidence="1" id="KW-0812">Transmembrane</keyword>
<evidence type="ECO:0000256" key="1">
    <source>
        <dbReference type="SAM" id="Phobius"/>
    </source>
</evidence>
<accession>A0ABU0X9E8</accession>
<proteinExistence type="predicted"/>
<gene>
    <name evidence="2" type="primary">eccB</name>
    <name evidence="2" type="ORF">CKY47_33430</name>
</gene>
<evidence type="ECO:0000313" key="3">
    <source>
        <dbReference type="Proteomes" id="UP001225605"/>
    </source>
</evidence>
<sequence length="451" mass="45989">MQTQRDHLHAYQTMVGRMSSALLLGDTSHGEPPAKRALFGLVMGIVLALLIGVGFGVYGLIKPGGSQAWKQPGAILVEEETGATYVHRGGVLVPVSNHASALLMVGEGAHVETIKRVSLAGLERGPEIGIEGAPDAVPDRAALVTGPWLLCLAKSGGGMGLDLVPGAQAADAGDDSHLWVASEGRQYLVWGDRKHRLVDDTVPVALGLGAGPPVAVPPAWLGALPDGPVIGAAEVADDGKGGPSIAGAPRRIGDLFEQATAGGGTQHFLLREDGLAPLSRIESVLVQAKLRRGVSPLDTAALVAAPRSTDTSLVSRLPALDRTTSLVDGDGPERAVCLRQRSEGTRVVSELVTADPGHSPAQATATTAAVRLKPSSGVLAAAVPVADGRKPDRFLITDRGVKYSLPDDGSVAALGFGGIAPTPVAADVLAAVPSGPALARSALGVVEKRGS</sequence>
<feature type="transmembrane region" description="Helical" evidence="1">
    <location>
        <begin position="37"/>
        <end position="61"/>
    </location>
</feature>
<dbReference type="InterPro" id="IPR044857">
    <property type="entry name" value="T7SS_EccB_R1"/>
</dbReference>
<reference evidence="2 3" key="1">
    <citation type="submission" date="2017-06" db="EMBL/GenBank/DDBJ databases">
        <title>Cultured bacterium strain Saccharothrix yanglingensis Hhs.015.</title>
        <authorList>
            <person name="Xia Y."/>
        </authorList>
    </citation>
    <scope>NUCLEOTIDE SEQUENCE [LARGE SCALE GENOMIC DNA]</scope>
    <source>
        <strain evidence="2 3">Hhs.015</strain>
    </source>
</reference>
<dbReference type="Proteomes" id="UP001225605">
    <property type="component" value="Unassembled WGS sequence"/>
</dbReference>
<comment type="caution">
    <text evidence="2">The sequence shown here is derived from an EMBL/GenBank/DDBJ whole genome shotgun (WGS) entry which is preliminary data.</text>
</comment>
<dbReference type="PANTHER" id="PTHR40765:SF2">
    <property type="entry name" value="ESX-2 SECRETION SYSTEM ATPASE ECCB2"/>
    <property type="match status" value="1"/>
</dbReference>
<dbReference type="PANTHER" id="PTHR40765">
    <property type="entry name" value="ESX-2 SECRETION SYSTEM ATPASE ECCB2"/>
    <property type="match status" value="1"/>
</dbReference>
<keyword evidence="1" id="KW-1133">Transmembrane helix</keyword>
<keyword evidence="1" id="KW-0472">Membrane</keyword>